<sequence length="94" mass="10508">MQDTIAQLTEPESCLAASSAQPHAMHVVVNARSHLLEVAVREYDVLRVYAGASSILDLPSHRCESPLSHEQKTLSDDNHMRRYTEENVPRPGRS</sequence>
<keyword evidence="3" id="KW-1185">Reference proteome</keyword>
<comment type="caution">
    <text evidence="2">The sequence shown here is derived from an EMBL/GenBank/DDBJ whole genome shotgun (WGS) entry which is preliminary data.</text>
</comment>
<feature type="compositionally biased region" description="Basic and acidic residues" evidence="1">
    <location>
        <begin position="60"/>
        <end position="88"/>
    </location>
</feature>
<name>A0A833TMF6_PHYIN</name>
<reference evidence="2" key="1">
    <citation type="submission" date="2020-04" db="EMBL/GenBank/DDBJ databases">
        <title>Hybrid Assembly of Korean Phytophthora infestans isolates.</title>
        <authorList>
            <person name="Prokchorchik M."/>
            <person name="Lee Y."/>
            <person name="Seo J."/>
            <person name="Cho J.-H."/>
            <person name="Park Y.-E."/>
            <person name="Jang D.-C."/>
            <person name="Im J.-S."/>
            <person name="Choi J.-G."/>
            <person name="Park H.-J."/>
            <person name="Lee G.-B."/>
            <person name="Lee Y.-G."/>
            <person name="Hong S.-Y."/>
            <person name="Cho K."/>
            <person name="Sohn K.H."/>
        </authorList>
    </citation>
    <scope>NUCLEOTIDE SEQUENCE</scope>
    <source>
        <strain evidence="2">KR_1_A1</strain>
    </source>
</reference>
<evidence type="ECO:0000313" key="2">
    <source>
        <dbReference type="EMBL" id="KAF4046649.1"/>
    </source>
</evidence>
<evidence type="ECO:0000256" key="1">
    <source>
        <dbReference type="SAM" id="MobiDB-lite"/>
    </source>
</evidence>
<dbReference type="EMBL" id="WSZM01000015">
    <property type="protein sequence ID" value="KAF4046649.1"/>
    <property type="molecule type" value="Genomic_DNA"/>
</dbReference>
<organism evidence="2 3">
    <name type="scientific">Phytophthora infestans</name>
    <name type="common">Potato late blight agent</name>
    <name type="synonym">Botrytis infestans</name>
    <dbReference type="NCBI Taxonomy" id="4787"/>
    <lineage>
        <taxon>Eukaryota</taxon>
        <taxon>Sar</taxon>
        <taxon>Stramenopiles</taxon>
        <taxon>Oomycota</taxon>
        <taxon>Peronosporomycetes</taxon>
        <taxon>Peronosporales</taxon>
        <taxon>Peronosporaceae</taxon>
        <taxon>Phytophthora</taxon>
    </lineage>
</organism>
<feature type="region of interest" description="Disordered" evidence="1">
    <location>
        <begin position="60"/>
        <end position="94"/>
    </location>
</feature>
<dbReference type="AlphaFoldDB" id="A0A833TMF6"/>
<gene>
    <name evidence="2" type="ORF">GN244_ATG01040</name>
</gene>
<evidence type="ECO:0000313" key="3">
    <source>
        <dbReference type="Proteomes" id="UP000602510"/>
    </source>
</evidence>
<proteinExistence type="predicted"/>
<dbReference type="Proteomes" id="UP000602510">
    <property type="component" value="Unassembled WGS sequence"/>
</dbReference>
<accession>A0A833TMF6</accession>
<protein>
    <submittedName>
        <fullName evidence="2">Uncharacterized protein</fullName>
    </submittedName>
</protein>